<feature type="compositionally biased region" description="Basic and acidic residues" evidence="15">
    <location>
        <begin position="249"/>
        <end position="259"/>
    </location>
</feature>
<name>A0ABS2YZY7_POLSE</name>
<evidence type="ECO:0000256" key="13">
    <source>
        <dbReference type="ARBA" id="ARBA00023319"/>
    </source>
</evidence>
<reference evidence="17" key="1">
    <citation type="journal article" date="2021" name="Cell">
        <title>Tracing the genetic footprints of vertebrate landing in non-teleost ray-finned fishes.</title>
        <authorList>
            <person name="Bi X."/>
            <person name="Wang K."/>
            <person name="Yang L."/>
            <person name="Pan H."/>
            <person name="Jiang H."/>
            <person name="Wei Q."/>
            <person name="Fang M."/>
            <person name="Yu H."/>
            <person name="Zhu C."/>
            <person name="Cai Y."/>
            <person name="He Y."/>
            <person name="Gan X."/>
            <person name="Zeng H."/>
            <person name="Yu D."/>
            <person name="Zhu Y."/>
            <person name="Jiang H."/>
            <person name="Qiu Q."/>
            <person name="Yang H."/>
            <person name="Zhang Y.E."/>
            <person name="Wang W."/>
            <person name="Zhu M."/>
            <person name="He S."/>
            <person name="Zhang G."/>
        </authorList>
    </citation>
    <scope>NUCLEOTIDE SEQUENCE</scope>
    <source>
        <strain evidence="17">Bchr_001</strain>
    </source>
</reference>
<dbReference type="InterPro" id="IPR036179">
    <property type="entry name" value="Ig-like_dom_sf"/>
</dbReference>
<dbReference type="InterPro" id="IPR013783">
    <property type="entry name" value="Ig-like_fold"/>
</dbReference>
<dbReference type="PROSITE" id="PS50835">
    <property type="entry name" value="IG_LIKE"/>
    <property type="match status" value="1"/>
</dbReference>
<keyword evidence="10" id="KW-1015">Disulfide bond</keyword>
<keyword evidence="12" id="KW-0325">Glycoprotein</keyword>
<comment type="subcellular location">
    <subcellularLocation>
        <location evidence="1">Cell membrane</location>
        <topology evidence="1">Single-pass type I membrane protein</topology>
    </subcellularLocation>
</comment>
<keyword evidence="9" id="KW-0472">Membrane</keyword>
<evidence type="ECO:0000256" key="14">
    <source>
        <dbReference type="ARBA" id="ARBA00032296"/>
    </source>
</evidence>
<comment type="similarity">
    <text evidence="2">Belongs to the natural cytotoxicity receptor (NCR) family.</text>
</comment>
<keyword evidence="6" id="KW-0732">Signal</keyword>
<evidence type="ECO:0000256" key="10">
    <source>
        <dbReference type="ARBA" id="ARBA00023157"/>
    </source>
</evidence>
<keyword evidence="13" id="KW-0393">Immunoglobulin domain</keyword>
<dbReference type="Gene3D" id="2.60.40.10">
    <property type="entry name" value="Immunoglobulins"/>
    <property type="match status" value="1"/>
</dbReference>
<dbReference type="SUPFAM" id="SSF48726">
    <property type="entry name" value="Immunoglobulin"/>
    <property type="match status" value="1"/>
</dbReference>
<evidence type="ECO:0000259" key="16">
    <source>
        <dbReference type="PROSITE" id="PS50835"/>
    </source>
</evidence>
<dbReference type="InterPro" id="IPR003599">
    <property type="entry name" value="Ig_sub"/>
</dbReference>
<dbReference type="InterPro" id="IPR043226">
    <property type="entry name" value="NCR3"/>
</dbReference>
<keyword evidence="11" id="KW-0675">Receptor</keyword>
<feature type="region of interest" description="Disordered" evidence="15">
    <location>
        <begin position="233"/>
        <end position="269"/>
    </location>
</feature>
<evidence type="ECO:0000256" key="2">
    <source>
        <dbReference type="ARBA" id="ARBA00006531"/>
    </source>
</evidence>
<evidence type="ECO:0000256" key="9">
    <source>
        <dbReference type="ARBA" id="ARBA00023136"/>
    </source>
</evidence>
<dbReference type="PANTHER" id="PTHR47904:SF1">
    <property type="entry name" value="NATURAL CYTOTOXICITY TRIGGERING RECEPTOR 3"/>
    <property type="match status" value="1"/>
</dbReference>
<feature type="non-terminal residue" evidence="17">
    <location>
        <position position="1"/>
    </location>
</feature>
<dbReference type="Pfam" id="PF07686">
    <property type="entry name" value="V-set"/>
    <property type="match status" value="1"/>
</dbReference>
<evidence type="ECO:0000256" key="11">
    <source>
        <dbReference type="ARBA" id="ARBA00023170"/>
    </source>
</evidence>
<evidence type="ECO:0000313" key="18">
    <source>
        <dbReference type="Proteomes" id="UP001166052"/>
    </source>
</evidence>
<keyword evidence="5" id="KW-0812">Transmembrane</keyword>
<evidence type="ECO:0000256" key="15">
    <source>
        <dbReference type="SAM" id="MobiDB-lite"/>
    </source>
</evidence>
<dbReference type="PANTHER" id="PTHR47904">
    <property type="entry name" value="NATURAL CYTOTOXICITY TRIGGERING RECEPTOR 3"/>
    <property type="match status" value="1"/>
</dbReference>
<dbReference type="SMART" id="SM00409">
    <property type="entry name" value="IG"/>
    <property type="match status" value="1"/>
</dbReference>
<keyword evidence="18" id="KW-1185">Reference proteome</keyword>
<evidence type="ECO:0000256" key="1">
    <source>
        <dbReference type="ARBA" id="ARBA00004251"/>
    </source>
</evidence>
<keyword evidence="8" id="KW-1133">Transmembrane helix</keyword>
<evidence type="ECO:0000256" key="6">
    <source>
        <dbReference type="ARBA" id="ARBA00022729"/>
    </source>
</evidence>
<evidence type="ECO:0000256" key="3">
    <source>
        <dbReference type="ARBA" id="ARBA00019135"/>
    </source>
</evidence>
<evidence type="ECO:0000256" key="12">
    <source>
        <dbReference type="ARBA" id="ARBA00023180"/>
    </source>
</evidence>
<dbReference type="Proteomes" id="UP001166052">
    <property type="component" value="Unassembled WGS sequence"/>
</dbReference>
<organism evidence="17 18">
    <name type="scientific">Polypterus senegalus</name>
    <name type="common">Senegal bichir</name>
    <dbReference type="NCBI Taxonomy" id="55291"/>
    <lineage>
        <taxon>Eukaryota</taxon>
        <taxon>Metazoa</taxon>
        <taxon>Chordata</taxon>
        <taxon>Craniata</taxon>
        <taxon>Vertebrata</taxon>
        <taxon>Euteleostomi</taxon>
        <taxon>Actinopterygii</taxon>
        <taxon>Polypteriformes</taxon>
        <taxon>Polypteridae</taxon>
        <taxon>Polypterus</taxon>
    </lineage>
</organism>
<proteinExistence type="inferred from homology"/>
<evidence type="ECO:0000256" key="4">
    <source>
        <dbReference type="ARBA" id="ARBA00022475"/>
    </source>
</evidence>
<keyword evidence="4" id="KW-1003">Cell membrane</keyword>
<feature type="non-terminal residue" evidence="17">
    <location>
        <position position="269"/>
    </location>
</feature>
<accession>A0ABS2YZY7</accession>
<protein>
    <recommendedName>
        <fullName evidence="3">Natural cytotoxicity triggering receptor 3</fullName>
    </recommendedName>
    <alternativeName>
        <fullName evidence="14">Natural killer cell p30-related protein</fullName>
    </alternativeName>
</protein>
<gene>
    <name evidence="17" type="primary">Ncr3_4</name>
    <name evidence="17" type="ORF">GTO92_0002291</name>
</gene>
<comment type="caution">
    <text evidence="17">The sequence shown here is derived from an EMBL/GenBank/DDBJ whole genome shotgun (WGS) entry which is preliminary data.</text>
</comment>
<evidence type="ECO:0000256" key="7">
    <source>
        <dbReference type="ARBA" id="ARBA00022859"/>
    </source>
</evidence>
<keyword evidence="7" id="KW-0391">Immunity</keyword>
<sequence>MEMSPPLVDCGLTANVIGHKAVYLRSAAAGRISSPVRNLTGLHCQQLSVFQPSRLEVVEGATVHLPCVFNTTQSQQRYVGIPVWKKGSSAAATVFEDRTLQARLSKADDEDFASKGDASLYLSNVTETDSDVYYCEVEVMGAGKASGNGTTLLIKSKHRNHRSRMERSGRGHAHCARSPHPFYLRGVDDSAKTRAFLVTAHLLDIHPIGIRRWHLYSIILTLDRRVARLARDSNPSKENGVDLKAPYLGRERKNGRRGESLLARGENSI</sequence>
<evidence type="ECO:0000256" key="8">
    <source>
        <dbReference type="ARBA" id="ARBA00022989"/>
    </source>
</evidence>
<dbReference type="EMBL" id="JAAWVN010015680">
    <property type="protein sequence ID" value="MBN3292180.1"/>
    <property type="molecule type" value="Genomic_DNA"/>
</dbReference>
<evidence type="ECO:0000256" key="5">
    <source>
        <dbReference type="ARBA" id="ARBA00022692"/>
    </source>
</evidence>
<dbReference type="InterPro" id="IPR013106">
    <property type="entry name" value="Ig_V-set"/>
</dbReference>
<evidence type="ECO:0000313" key="17">
    <source>
        <dbReference type="EMBL" id="MBN3292180.1"/>
    </source>
</evidence>
<dbReference type="SMART" id="SM00406">
    <property type="entry name" value="IGv"/>
    <property type="match status" value="1"/>
</dbReference>
<feature type="domain" description="Ig-like" evidence="16">
    <location>
        <begin position="35"/>
        <end position="138"/>
    </location>
</feature>
<dbReference type="InterPro" id="IPR007110">
    <property type="entry name" value="Ig-like_dom"/>
</dbReference>